<dbReference type="EMBL" id="AJWY01001842">
    <property type="protein sequence ID" value="EKC79183.1"/>
    <property type="molecule type" value="Genomic_DNA"/>
</dbReference>
<dbReference type="GO" id="GO:0016887">
    <property type="term" value="F:ATP hydrolysis activity"/>
    <property type="evidence" value="ECO:0007669"/>
    <property type="project" value="InterPro"/>
</dbReference>
<keyword evidence="1" id="KW-0813">Transport</keyword>
<dbReference type="PANTHER" id="PTHR42939">
    <property type="entry name" value="ABC TRANSPORTER ATP-BINDING PROTEIN ALBC-RELATED"/>
    <property type="match status" value="1"/>
</dbReference>
<dbReference type="InterPro" id="IPR051782">
    <property type="entry name" value="ABC_Transporter_VariousFunc"/>
</dbReference>
<feature type="domain" description="ABC transporter" evidence="4">
    <location>
        <begin position="24"/>
        <end position="149"/>
    </location>
</feature>
<protein>
    <submittedName>
        <fullName evidence="5">ABC transporter, ATP-binding protein</fullName>
    </submittedName>
</protein>
<gene>
    <name evidence="5" type="ORF">LEA_02718</name>
</gene>
<dbReference type="InterPro" id="IPR003439">
    <property type="entry name" value="ABC_transporter-like_ATP-bd"/>
</dbReference>
<organism evidence="5">
    <name type="scientific">human gut metagenome</name>
    <dbReference type="NCBI Taxonomy" id="408170"/>
    <lineage>
        <taxon>unclassified sequences</taxon>
        <taxon>metagenomes</taxon>
        <taxon>organismal metagenomes</taxon>
    </lineage>
</organism>
<evidence type="ECO:0000256" key="2">
    <source>
        <dbReference type="ARBA" id="ARBA00022741"/>
    </source>
</evidence>
<dbReference type="GO" id="GO:0005524">
    <property type="term" value="F:ATP binding"/>
    <property type="evidence" value="ECO:0007669"/>
    <property type="project" value="UniProtKB-KW"/>
</dbReference>
<dbReference type="PANTHER" id="PTHR42939:SF3">
    <property type="entry name" value="ABC TRANSPORTER ATP-BINDING COMPONENT"/>
    <property type="match status" value="1"/>
</dbReference>
<evidence type="ECO:0000259" key="4">
    <source>
        <dbReference type="Pfam" id="PF00005"/>
    </source>
</evidence>
<dbReference type="InterPro" id="IPR027417">
    <property type="entry name" value="P-loop_NTPase"/>
</dbReference>
<comment type="caution">
    <text evidence="5">The sequence shown here is derived from an EMBL/GenBank/DDBJ whole genome shotgun (WGS) entry which is preliminary data.</text>
</comment>
<evidence type="ECO:0000256" key="1">
    <source>
        <dbReference type="ARBA" id="ARBA00022448"/>
    </source>
</evidence>
<sequence length="158" mass="17127">MMAEPLAAALHGVAKHYHGFTLGPLNLEIPAGSIVGLIGENGAGKTTLLKLLTGVNRPDAGTVELLSATPDDAAVRAKIGVVFEDAYFYESLTPAQVGASLRGIFGPAWDAGYFAVLLEQFHLPPRKSIKELSRGMRMKLFLQLAFWQNVLHIIRLNF</sequence>
<evidence type="ECO:0000256" key="3">
    <source>
        <dbReference type="ARBA" id="ARBA00022840"/>
    </source>
</evidence>
<reference evidence="5" key="1">
    <citation type="journal article" date="2013" name="Environ. Microbiol.">
        <title>Microbiota from the distal guts of lean and obese adolescents exhibit partial functional redundancy besides clear differences in community structure.</title>
        <authorList>
            <person name="Ferrer M."/>
            <person name="Ruiz A."/>
            <person name="Lanza F."/>
            <person name="Haange S.B."/>
            <person name="Oberbach A."/>
            <person name="Till H."/>
            <person name="Bargiela R."/>
            <person name="Campoy C."/>
            <person name="Segura M.T."/>
            <person name="Richter M."/>
            <person name="von Bergen M."/>
            <person name="Seifert J."/>
            <person name="Suarez A."/>
        </authorList>
    </citation>
    <scope>NUCLEOTIDE SEQUENCE</scope>
</reference>
<name>K1UAL7_9ZZZZ</name>
<evidence type="ECO:0000313" key="5">
    <source>
        <dbReference type="EMBL" id="EKC79183.1"/>
    </source>
</evidence>
<dbReference type="Pfam" id="PF00005">
    <property type="entry name" value="ABC_tran"/>
    <property type="match status" value="1"/>
</dbReference>
<keyword evidence="3 5" id="KW-0067">ATP-binding</keyword>
<keyword evidence="2" id="KW-0547">Nucleotide-binding</keyword>
<accession>K1UAL7</accession>
<dbReference type="SUPFAM" id="SSF52540">
    <property type="entry name" value="P-loop containing nucleoside triphosphate hydrolases"/>
    <property type="match status" value="1"/>
</dbReference>
<dbReference type="AlphaFoldDB" id="K1UAL7"/>
<proteinExistence type="predicted"/>
<dbReference type="Gene3D" id="3.40.50.300">
    <property type="entry name" value="P-loop containing nucleotide triphosphate hydrolases"/>
    <property type="match status" value="1"/>
</dbReference>